<sequence length="64" mass="7447">WAQTTDAEELLLEVGEHNAHASSLYTRMGFQWTGRRRTLPPPRSHIEEVEMAYRLHGRGGCQRR</sequence>
<dbReference type="SUPFAM" id="SSF55729">
    <property type="entry name" value="Acyl-CoA N-acyltransferases (Nat)"/>
    <property type="match status" value="1"/>
</dbReference>
<dbReference type="AlphaFoldDB" id="A0A383D4J9"/>
<accession>A0A383D4J9</accession>
<dbReference type="Gene3D" id="3.40.630.30">
    <property type="match status" value="1"/>
</dbReference>
<feature type="domain" description="N-acetyltransferase" evidence="1">
    <location>
        <begin position="1"/>
        <end position="56"/>
    </location>
</feature>
<evidence type="ECO:0000259" key="1">
    <source>
        <dbReference type="PROSITE" id="PS51186"/>
    </source>
</evidence>
<reference evidence="2" key="1">
    <citation type="submission" date="2018-05" db="EMBL/GenBank/DDBJ databases">
        <authorList>
            <person name="Lanie J.A."/>
            <person name="Ng W.-L."/>
            <person name="Kazmierczak K.M."/>
            <person name="Andrzejewski T.M."/>
            <person name="Davidsen T.M."/>
            <person name="Wayne K.J."/>
            <person name="Tettelin H."/>
            <person name="Glass J.I."/>
            <person name="Rusch D."/>
            <person name="Podicherti R."/>
            <person name="Tsui H.-C.T."/>
            <person name="Winkler M.E."/>
        </authorList>
    </citation>
    <scope>NUCLEOTIDE SEQUENCE</scope>
</reference>
<dbReference type="EMBL" id="UINC01214255">
    <property type="protein sequence ID" value="SVE39402.1"/>
    <property type="molecule type" value="Genomic_DNA"/>
</dbReference>
<evidence type="ECO:0000313" key="2">
    <source>
        <dbReference type="EMBL" id="SVE39402.1"/>
    </source>
</evidence>
<organism evidence="2">
    <name type="scientific">marine metagenome</name>
    <dbReference type="NCBI Taxonomy" id="408172"/>
    <lineage>
        <taxon>unclassified sequences</taxon>
        <taxon>metagenomes</taxon>
        <taxon>ecological metagenomes</taxon>
    </lineage>
</organism>
<dbReference type="GO" id="GO:0016747">
    <property type="term" value="F:acyltransferase activity, transferring groups other than amino-acyl groups"/>
    <property type="evidence" value="ECO:0007669"/>
    <property type="project" value="InterPro"/>
</dbReference>
<protein>
    <recommendedName>
        <fullName evidence="1">N-acetyltransferase domain-containing protein</fullName>
    </recommendedName>
</protein>
<proteinExistence type="predicted"/>
<dbReference type="InterPro" id="IPR000182">
    <property type="entry name" value="GNAT_dom"/>
</dbReference>
<gene>
    <name evidence="2" type="ORF">METZ01_LOCUS492256</name>
</gene>
<name>A0A383D4J9_9ZZZZ</name>
<feature type="non-terminal residue" evidence="2">
    <location>
        <position position="1"/>
    </location>
</feature>
<dbReference type="InterPro" id="IPR016181">
    <property type="entry name" value="Acyl_CoA_acyltransferase"/>
</dbReference>
<dbReference type="PROSITE" id="PS51186">
    <property type="entry name" value="GNAT"/>
    <property type="match status" value="1"/>
</dbReference>